<accession>A0A1I5XLI7</accession>
<protein>
    <submittedName>
        <fullName evidence="3">VCBS repeat-containing protein</fullName>
    </submittedName>
</protein>
<feature type="compositionally biased region" description="Pro residues" evidence="1">
    <location>
        <begin position="331"/>
        <end position="341"/>
    </location>
</feature>
<gene>
    <name evidence="3" type="ORF">SAMN05216229_1171</name>
</gene>
<keyword evidence="4" id="KW-1185">Reference proteome</keyword>
<dbReference type="NCBIfam" id="TIGR01965">
    <property type="entry name" value="VCBS_repeat"/>
    <property type="match status" value="4"/>
</dbReference>
<dbReference type="RefSeq" id="WP_217648283.1">
    <property type="nucleotide sequence ID" value="NZ_FOXM01000017.1"/>
</dbReference>
<evidence type="ECO:0000259" key="2">
    <source>
        <dbReference type="SMART" id="SM00736"/>
    </source>
</evidence>
<evidence type="ECO:0000256" key="1">
    <source>
        <dbReference type="SAM" id="MobiDB-lite"/>
    </source>
</evidence>
<dbReference type="InterPro" id="IPR010221">
    <property type="entry name" value="VCBS_dom"/>
</dbReference>
<dbReference type="Pfam" id="PF17803">
    <property type="entry name" value="Cadherin_4"/>
    <property type="match status" value="3"/>
</dbReference>
<feature type="domain" description="Dystroglycan-type cadherin-like" evidence="2">
    <location>
        <begin position="422"/>
        <end position="522"/>
    </location>
</feature>
<evidence type="ECO:0000313" key="3">
    <source>
        <dbReference type="EMBL" id="SFQ32804.1"/>
    </source>
</evidence>
<dbReference type="AlphaFoldDB" id="A0A1I5XLI7"/>
<dbReference type="GO" id="GO:0016020">
    <property type="term" value="C:membrane"/>
    <property type="evidence" value="ECO:0007669"/>
    <property type="project" value="InterPro"/>
</dbReference>
<dbReference type="EMBL" id="FOXM01000017">
    <property type="protein sequence ID" value="SFQ32804.1"/>
    <property type="molecule type" value="Genomic_DNA"/>
</dbReference>
<evidence type="ECO:0000313" key="4">
    <source>
        <dbReference type="Proteomes" id="UP000243084"/>
    </source>
</evidence>
<organism evidence="3 4">
    <name type="scientific">Geopseudomonas sagittaria</name>
    <dbReference type="NCBI Taxonomy" id="1135990"/>
    <lineage>
        <taxon>Bacteria</taxon>
        <taxon>Pseudomonadati</taxon>
        <taxon>Pseudomonadota</taxon>
        <taxon>Gammaproteobacteria</taxon>
        <taxon>Pseudomonadales</taxon>
        <taxon>Pseudomonadaceae</taxon>
        <taxon>Geopseudomonas</taxon>
    </lineage>
</organism>
<proteinExistence type="predicted"/>
<sequence length="560" mass="57265">DGTEHQVEVTITGVNDAAVIGGDAEGAVTEDASSPNLTDSGNLTIADADSGEAKFRTGVVAAHGTLGSLTIDTNGAWTYSVANSAVQYLKAGETRVETFTVKAVDGTEHQVEVTITGVNDAALIGGTNTGAVTEDLNVDGSGKLNASGSLTISDADNGEAKFRTGVVAADGTLGSLTIDANGAWTYSVANSVVQYLKAGETKVETFTVKAVDGTEHQVQVTITGVNDAALITGNASGSVQEDTTLSTGGRLAVSDVDSGQAAFVAQQGVVGSYGSFTIDASGNWNYLLDNDARHVQRLTSSETMAERFTVQTLDGTSRVIEIDVRGLDDVPPTPPQPPAPAVPTASEPPAAPSSPSPAPTEAPAIGNSPLQTALADARPTISSGGSATDALDPVQSAALSDVYTSNSGFRVVVMDAPEPTLAIYRGMGDQYADAGAASSFSIPYDAFVHSDPQARVVLAAMQANGEQLPDWVVFNPLTGKFEVRAPAGFRGDVAVKVVARDSQGREVSALFRISVGEKPSTTTGNGRAGLSEQLRMAAKRPAFALADLSAAKTATTAQAL</sequence>
<feature type="compositionally biased region" description="Pro residues" evidence="1">
    <location>
        <begin position="349"/>
        <end position="360"/>
    </location>
</feature>
<dbReference type="Gene3D" id="2.60.40.10">
    <property type="entry name" value="Immunoglobulins"/>
    <property type="match status" value="4"/>
</dbReference>
<dbReference type="InterPro" id="IPR015919">
    <property type="entry name" value="Cadherin-like_sf"/>
</dbReference>
<feature type="non-terminal residue" evidence="3">
    <location>
        <position position="1"/>
    </location>
</feature>
<dbReference type="SUPFAM" id="SSF49313">
    <property type="entry name" value="Cadherin-like"/>
    <property type="match status" value="1"/>
</dbReference>
<feature type="region of interest" description="Disordered" evidence="1">
    <location>
        <begin position="326"/>
        <end position="367"/>
    </location>
</feature>
<dbReference type="Proteomes" id="UP000243084">
    <property type="component" value="Unassembled WGS sequence"/>
</dbReference>
<reference evidence="4" key="1">
    <citation type="submission" date="2016-10" db="EMBL/GenBank/DDBJ databases">
        <authorList>
            <person name="Varghese N."/>
            <person name="Submissions S."/>
        </authorList>
    </citation>
    <scope>NUCLEOTIDE SEQUENCE [LARGE SCALE GENOMIC DNA]</scope>
    <source>
        <strain evidence="4">JCM 18195</strain>
    </source>
</reference>
<dbReference type="InterPro" id="IPR013783">
    <property type="entry name" value="Ig-like_fold"/>
</dbReference>
<dbReference type="SMART" id="SM00736">
    <property type="entry name" value="CADG"/>
    <property type="match status" value="1"/>
</dbReference>
<dbReference type="GO" id="GO:0005509">
    <property type="term" value="F:calcium ion binding"/>
    <property type="evidence" value="ECO:0007669"/>
    <property type="project" value="InterPro"/>
</dbReference>
<name>A0A1I5XLI7_9GAMM</name>
<dbReference type="InterPro" id="IPR040853">
    <property type="entry name" value="RapA2_cadherin-like"/>
</dbReference>
<dbReference type="InterPro" id="IPR006644">
    <property type="entry name" value="Cadg"/>
</dbReference>